<dbReference type="AlphaFoldDB" id="A0A6I2UVG0"/>
<organism evidence="4 5">
    <name type="scientific">Selenomonas montiformis</name>
    <dbReference type="NCBI Taxonomy" id="2652285"/>
    <lineage>
        <taxon>Bacteria</taxon>
        <taxon>Bacillati</taxon>
        <taxon>Bacillota</taxon>
        <taxon>Negativicutes</taxon>
        <taxon>Selenomonadales</taxon>
        <taxon>Selenomonadaceae</taxon>
        <taxon>Selenomonas</taxon>
    </lineage>
</organism>
<feature type="transmembrane region" description="Helical" evidence="2">
    <location>
        <begin position="30"/>
        <end position="53"/>
    </location>
</feature>
<evidence type="ECO:0000259" key="3">
    <source>
        <dbReference type="Pfam" id="PF03816"/>
    </source>
</evidence>
<sequence length="347" mass="40296">MEFDEEKERRRIHQDMIRKRRLMARRRRRALFRLVFLLFFFGALLSGILYLSYTLISCGNHLYHEYQSMYAGYTERQQVRRGFVDPRFDGYTNVLFLGIDDGANDSGSQEKQADTLLVASLENETGRVRFIHIPRDTWVTEPEHTEQMRIKNLYAAGGAPMMVRAVNQLLGISIHQYVVVDMDTFADLIDALGGVDLYVEEEMNYEDPDASLSIHLKKGYQHLDGKQVQEYLRYRSPELGDTGRVQRQQRFVRALYQNLLQFETIPHLPAVAELLKKRVETSAEIFDSAHLANVLRHMSSDAPGSCLLPGAEAGQDETIWVPDEKRIDEKMQEWFPNCDRVRQNEEE</sequence>
<dbReference type="NCBIfam" id="TIGR00350">
    <property type="entry name" value="lytR_cpsA_psr"/>
    <property type="match status" value="1"/>
</dbReference>
<accession>A0A6I2UVG0</accession>
<dbReference type="PANTHER" id="PTHR33392">
    <property type="entry name" value="POLYISOPRENYL-TEICHOIC ACID--PEPTIDOGLYCAN TEICHOIC ACID TRANSFERASE TAGU"/>
    <property type="match status" value="1"/>
</dbReference>
<keyword evidence="5" id="KW-1185">Reference proteome</keyword>
<protein>
    <submittedName>
        <fullName evidence="4">LytR family transcriptional regulator</fullName>
    </submittedName>
</protein>
<dbReference type="InterPro" id="IPR050922">
    <property type="entry name" value="LytR/CpsA/Psr_CW_biosynth"/>
</dbReference>
<dbReference type="Proteomes" id="UP000430222">
    <property type="component" value="Unassembled WGS sequence"/>
</dbReference>
<dbReference type="EMBL" id="VUNL01000008">
    <property type="protein sequence ID" value="MSV25207.1"/>
    <property type="molecule type" value="Genomic_DNA"/>
</dbReference>
<dbReference type="InterPro" id="IPR004474">
    <property type="entry name" value="LytR_CpsA_psr"/>
</dbReference>
<proteinExistence type="inferred from homology"/>
<keyword evidence="2" id="KW-0472">Membrane</keyword>
<evidence type="ECO:0000313" key="4">
    <source>
        <dbReference type="EMBL" id="MSV25207.1"/>
    </source>
</evidence>
<name>A0A6I2UVG0_9FIRM</name>
<comment type="caution">
    <text evidence="4">The sequence shown here is derived from an EMBL/GenBank/DDBJ whole genome shotgun (WGS) entry which is preliminary data.</text>
</comment>
<keyword evidence="2" id="KW-1133">Transmembrane helix</keyword>
<dbReference type="PANTHER" id="PTHR33392:SF6">
    <property type="entry name" value="POLYISOPRENYL-TEICHOIC ACID--PEPTIDOGLYCAN TEICHOIC ACID TRANSFERASE TAGU"/>
    <property type="match status" value="1"/>
</dbReference>
<dbReference type="RefSeq" id="WP_154620982.1">
    <property type="nucleotide sequence ID" value="NZ_CBCTNG010000006.1"/>
</dbReference>
<reference evidence="4 5" key="1">
    <citation type="submission" date="2019-08" db="EMBL/GenBank/DDBJ databases">
        <title>In-depth cultivation of the pig gut microbiome towards novel bacterial diversity and tailored functional studies.</title>
        <authorList>
            <person name="Wylensek D."/>
            <person name="Hitch T.C.A."/>
            <person name="Clavel T."/>
        </authorList>
    </citation>
    <scope>NUCLEOTIDE SEQUENCE [LARGE SCALE GENOMIC DNA]</scope>
    <source>
        <strain evidence="5">WCA-380-WT-3B3</strain>
    </source>
</reference>
<comment type="similarity">
    <text evidence="1">Belongs to the LytR/CpsA/Psr (LCP) family.</text>
</comment>
<evidence type="ECO:0000313" key="5">
    <source>
        <dbReference type="Proteomes" id="UP000430222"/>
    </source>
</evidence>
<evidence type="ECO:0000256" key="2">
    <source>
        <dbReference type="SAM" id="Phobius"/>
    </source>
</evidence>
<dbReference type="Pfam" id="PF03816">
    <property type="entry name" value="LytR_cpsA_psr"/>
    <property type="match status" value="1"/>
</dbReference>
<evidence type="ECO:0000256" key="1">
    <source>
        <dbReference type="ARBA" id="ARBA00006068"/>
    </source>
</evidence>
<gene>
    <name evidence="4" type="ORF">FYJ78_08435</name>
</gene>
<dbReference type="Gene3D" id="3.40.630.190">
    <property type="entry name" value="LCP protein"/>
    <property type="match status" value="1"/>
</dbReference>
<keyword evidence="2" id="KW-0812">Transmembrane</keyword>
<feature type="domain" description="Cell envelope-related transcriptional attenuator" evidence="3">
    <location>
        <begin position="113"/>
        <end position="259"/>
    </location>
</feature>